<dbReference type="SMART" id="SM00225">
    <property type="entry name" value="BTB"/>
    <property type="match status" value="1"/>
</dbReference>
<dbReference type="Proteomes" id="UP000283269">
    <property type="component" value="Unassembled WGS sequence"/>
</dbReference>
<evidence type="ECO:0000259" key="2">
    <source>
        <dbReference type="PROSITE" id="PS50097"/>
    </source>
</evidence>
<organism evidence="3 4">
    <name type="scientific">Psilocybe cyanescens</name>
    <dbReference type="NCBI Taxonomy" id="93625"/>
    <lineage>
        <taxon>Eukaryota</taxon>
        <taxon>Fungi</taxon>
        <taxon>Dikarya</taxon>
        <taxon>Basidiomycota</taxon>
        <taxon>Agaricomycotina</taxon>
        <taxon>Agaricomycetes</taxon>
        <taxon>Agaricomycetidae</taxon>
        <taxon>Agaricales</taxon>
        <taxon>Agaricineae</taxon>
        <taxon>Strophariaceae</taxon>
        <taxon>Psilocybe</taxon>
    </lineage>
</organism>
<feature type="compositionally biased region" description="Polar residues" evidence="1">
    <location>
        <begin position="87"/>
        <end position="107"/>
    </location>
</feature>
<reference evidence="3 4" key="1">
    <citation type="journal article" date="2018" name="Evol. Lett.">
        <title>Horizontal gene cluster transfer increased hallucinogenic mushroom diversity.</title>
        <authorList>
            <person name="Reynolds H.T."/>
            <person name="Vijayakumar V."/>
            <person name="Gluck-Thaler E."/>
            <person name="Korotkin H.B."/>
            <person name="Matheny P.B."/>
            <person name="Slot J.C."/>
        </authorList>
    </citation>
    <scope>NUCLEOTIDE SEQUENCE [LARGE SCALE GENOMIC DNA]</scope>
    <source>
        <strain evidence="3 4">2631</strain>
    </source>
</reference>
<name>A0A409XQ15_PSICY</name>
<dbReference type="Gene3D" id="3.30.710.10">
    <property type="entry name" value="Potassium Channel Kv1.1, Chain A"/>
    <property type="match status" value="1"/>
</dbReference>
<dbReference type="Pfam" id="PF00651">
    <property type="entry name" value="BTB"/>
    <property type="match status" value="1"/>
</dbReference>
<dbReference type="SUPFAM" id="SSF54695">
    <property type="entry name" value="POZ domain"/>
    <property type="match status" value="1"/>
</dbReference>
<protein>
    <recommendedName>
        <fullName evidence="2">BTB domain-containing protein</fullName>
    </recommendedName>
</protein>
<accession>A0A409XQ15</accession>
<dbReference type="OrthoDB" id="3218112at2759"/>
<dbReference type="InterPro" id="IPR011333">
    <property type="entry name" value="SKP1/BTB/POZ_sf"/>
</dbReference>
<dbReference type="EMBL" id="NHYD01000964">
    <property type="protein sequence ID" value="PPQ92807.1"/>
    <property type="molecule type" value="Genomic_DNA"/>
</dbReference>
<proteinExistence type="predicted"/>
<evidence type="ECO:0000313" key="3">
    <source>
        <dbReference type="EMBL" id="PPQ92807.1"/>
    </source>
</evidence>
<evidence type="ECO:0000256" key="1">
    <source>
        <dbReference type="SAM" id="MobiDB-lite"/>
    </source>
</evidence>
<feature type="region of interest" description="Disordered" evidence="1">
    <location>
        <begin position="74"/>
        <end position="107"/>
    </location>
</feature>
<feature type="region of interest" description="Disordered" evidence="1">
    <location>
        <begin position="1"/>
        <end position="47"/>
    </location>
</feature>
<dbReference type="InParanoid" id="A0A409XQ15"/>
<keyword evidence="4" id="KW-1185">Reference proteome</keyword>
<dbReference type="InterPro" id="IPR000210">
    <property type="entry name" value="BTB/POZ_dom"/>
</dbReference>
<dbReference type="AlphaFoldDB" id="A0A409XQ15"/>
<comment type="caution">
    <text evidence="3">The sequence shown here is derived from an EMBL/GenBank/DDBJ whole genome shotgun (WGS) entry which is preliminary data.</text>
</comment>
<evidence type="ECO:0000313" key="4">
    <source>
        <dbReference type="Proteomes" id="UP000283269"/>
    </source>
</evidence>
<gene>
    <name evidence="3" type="ORF">CVT25_004065</name>
</gene>
<dbReference type="PROSITE" id="PS50097">
    <property type="entry name" value="BTB"/>
    <property type="match status" value="1"/>
</dbReference>
<sequence length="410" mass="47171">MVSLSSSPKRSGHLDRRTMHNSPEDPVVAGPSTRALPRPRSSFLGQFSPESMQSFHAEHLRDFFPGSASHRSTIWSTTGDLSPGDGDSSQQENFTPPTQYASANHSSMQPSRHPEFWLYDGSIVLSVQNTLFRVHQTILANHSEIFSDLFTVPQPRGELTLDGCHMVHLQDSEKDFEDLLKAVYVPDHFESVTVESDLESILTFISGILRLSTKYMIRYLRQRCITLLLSKLPHTFAGYEAKSITSTADRYRSDTIMRAIKLARETNVPEAIPYAYYCLSRFPHKRFLKERPDDISWKDKMIVLIGRERLQWAQMSLSHKFLLVFQRSPLCQTSLCAHSRGPHSEWHEIERLGSSHPLRAYEGWDNLNVCPDCISYCKARHLEGRKEVWKYLPTWFELPTWEELRDAQNS</sequence>
<feature type="domain" description="BTB" evidence="2">
    <location>
        <begin position="121"/>
        <end position="184"/>
    </location>
</feature>